<dbReference type="InterPro" id="IPR020846">
    <property type="entry name" value="MFS_dom"/>
</dbReference>
<comment type="subcellular location">
    <subcellularLocation>
        <location evidence="1">Membrane</location>
        <topology evidence="1">Multi-pass membrane protein</topology>
    </subcellularLocation>
</comment>
<evidence type="ECO:0000256" key="3">
    <source>
        <dbReference type="ARBA" id="ARBA00022989"/>
    </source>
</evidence>
<feature type="transmembrane region" description="Helical" evidence="5">
    <location>
        <begin position="477"/>
        <end position="495"/>
    </location>
</feature>
<accession>A0AAD1X9R6</accession>
<feature type="transmembrane region" description="Helical" evidence="5">
    <location>
        <begin position="392"/>
        <end position="410"/>
    </location>
</feature>
<organism evidence="7 8">
    <name type="scientific">Euplotes crassus</name>
    <dbReference type="NCBI Taxonomy" id="5936"/>
    <lineage>
        <taxon>Eukaryota</taxon>
        <taxon>Sar</taxon>
        <taxon>Alveolata</taxon>
        <taxon>Ciliophora</taxon>
        <taxon>Intramacronucleata</taxon>
        <taxon>Spirotrichea</taxon>
        <taxon>Hypotrichia</taxon>
        <taxon>Euplotida</taxon>
        <taxon>Euplotidae</taxon>
        <taxon>Moneuplotes</taxon>
    </lineage>
</organism>
<dbReference type="Proteomes" id="UP001295684">
    <property type="component" value="Unassembled WGS sequence"/>
</dbReference>
<feature type="transmembrane region" description="Helical" evidence="5">
    <location>
        <begin position="363"/>
        <end position="380"/>
    </location>
</feature>
<dbReference type="PANTHER" id="PTHR24064">
    <property type="entry name" value="SOLUTE CARRIER FAMILY 22 MEMBER"/>
    <property type="match status" value="1"/>
</dbReference>
<feature type="transmembrane region" description="Helical" evidence="5">
    <location>
        <begin position="241"/>
        <end position="262"/>
    </location>
</feature>
<feature type="transmembrane region" description="Helical" evidence="5">
    <location>
        <begin position="451"/>
        <end position="471"/>
    </location>
</feature>
<dbReference type="InterPro" id="IPR011701">
    <property type="entry name" value="MFS"/>
</dbReference>
<feature type="transmembrane region" description="Helical" evidence="5">
    <location>
        <begin position="336"/>
        <end position="357"/>
    </location>
</feature>
<evidence type="ECO:0000256" key="5">
    <source>
        <dbReference type="SAM" id="Phobius"/>
    </source>
</evidence>
<dbReference type="PROSITE" id="PS50850">
    <property type="entry name" value="MFS"/>
    <property type="match status" value="1"/>
</dbReference>
<dbReference type="Pfam" id="PF07690">
    <property type="entry name" value="MFS_1"/>
    <property type="match status" value="1"/>
</dbReference>
<keyword evidence="4 5" id="KW-0472">Membrane</keyword>
<dbReference type="GO" id="GO:0016020">
    <property type="term" value="C:membrane"/>
    <property type="evidence" value="ECO:0007669"/>
    <property type="project" value="UniProtKB-SubCell"/>
</dbReference>
<keyword evidence="2 5" id="KW-0812">Transmembrane</keyword>
<dbReference type="Gene3D" id="1.20.1250.20">
    <property type="entry name" value="MFS general substrate transporter like domains"/>
    <property type="match status" value="1"/>
</dbReference>
<dbReference type="AlphaFoldDB" id="A0AAD1X9R6"/>
<feature type="transmembrane region" description="Helical" evidence="5">
    <location>
        <begin position="180"/>
        <end position="202"/>
    </location>
</feature>
<dbReference type="GO" id="GO:0022857">
    <property type="term" value="F:transmembrane transporter activity"/>
    <property type="evidence" value="ECO:0007669"/>
    <property type="project" value="InterPro"/>
</dbReference>
<sequence length="519" mass="58180">MDQPEDDSEDIINSSLNKVKTYRWFFFLGIIPIILSFAFSDLIVDSLNFLELMPLGLECKTSKMSSNGEVLWVSCSINRICNQKHGDNIIRDDRGIAVSRKAQGDYYSLQNWVENMEIQCKSNFQVGAIGSAAFVGMTIGSILGAGLSAKYGRKLIYIGGLILTSLSLIIVTAIPTYYTGIFALLVYGIGVFPRMTIGYVYALEITPERATRTLGMLMFVGECTTIIFSNLYLVLGGRNALFFVWISLAFSVSPLIFTIILPESPKYLHSVKNYEGAKKSLQKIAALNGQKGEDFSDYNPRKRTSMSHTGEVDEKVALFGFLDLWRDKTSLKNTIAMAYLWGFYTFGHHCLIFMEKYFPGDKYMNGLMIAIAVTIAPLLTRVIQVYMSSKSIYVLFSCLSILFSALHMMAFSNDSIPALVMVVLVAICIDAIGFTNYYVEFEYFNPKIATLAYGICSLVGRGSAIFAPLVVEELDDTMFIFFFMSIVALLSIVFIEKPAVTEFKNENQDDEKKNKEIDW</sequence>
<proteinExistence type="predicted"/>
<feature type="transmembrane region" description="Helical" evidence="5">
    <location>
        <begin position="155"/>
        <end position="174"/>
    </location>
</feature>
<feature type="transmembrane region" description="Helical" evidence="5">
    <location>
        <begin position="124"/>
        <end position="143"/>
    </location>
</feature>
<feature type="transmembrane region" description="Helical" evidence="5">
    <location>
        <begin position="24"/>
        <end position="44"/>
    </location>
</feature>
<comment type="caution">
    <text evidence="7">The sequence shown here is derived from an EMBL/GenBank/DDBJ whole genome shotgun (WGS) entry which is preliminary data.</text>
</comment>
<gene>
    <name evidence="7" type="ORF">ECRASSUSDP1_LOCUS5317</name>
</gene>
<evidence type="ECO:0000313" key="8">
    <source>
        <dbReference type="Proteomes" id="UP001295684"/>
    </source>
</evidence>
<feature type="transmembrane region" description="Helical" evidence="5">
    <location>
        <begin position="416"/>
        <end position="439"/>
    </location>
</feature>
<evidence type="ECO:0000256" key="4">
    <source>
        <dbReference type="ARBA" id="ARBA00023136"/>
    </source>
</evidence>
<feature type="domain" description="Major facilitator superfamily (MFS) profile" evidence="6">
    <location>
        <begin position="34"/>
        <end position="500"/>
    </location>
</feature>
<keyword evidence="8" id="KW-1185">Reference proteome</keyword>
<feature type="transmembrane region" description="Helical" evidence="5">
    <location>
        <begin position="214"/>
        <end position="235"/>
    </location>
</feature>
<evidence type="ECO:0000256" key="2">
    <source>
        <dbReference type="ARBA" id="ARBA00022692"/>
    </source>
</evidence>
<keyword evidence="3 5" id="KW-1133">Transmembrane helix</keyword>
<dbReference type="SUPFAM" id="SSF103473">
    <property type="entry name" value="MFS general substrate transporter"/>
    <property type="match status" value="1"/>
</dbReference>
<evidence type="ECO:0000259" key="6">
    <source>
        <dbReference type="PROSITE" id="PS50850"/>
    </source>
</evidence>
<evidence type="ECO:0000256" key="1">
    <source>
        <dbReference type="ARBA" id="ARBA00004141"/>
    </source>
</evidence>
<dbReference type="InterPro" id="IPR036259">
    <property type="entry name" value="MFS_trans_sf"/>
</dbReference>
<name>A0AAD1X9R6_EUPCR</name>
<evidence type="ECO:0000313" key="7">
    <source>
        <dbReference type="EMBL" id="CAI2363977.1"/>
    </source>
</evidence>
<dbReference type="EMBL" id="CAMPGE010005130">
    <property type="protein sequence ID" value="CAI2363977.1"/>
    <property type="molecule type" value="Genomic_DNA"/>
</dbReference>
<reference evidence="7" key="1">
    <citation type="submission" date="2023-07" db="EMBL/GenBank/DDBJ databases">
        <authorList>
            <consortium name="AG Swart"/>
            <person name="Singh M."/>
            <person name="Singh A."/>
            <person name="Seah K."/>
            <person name="Emmerich C."/>
        </authorList>
    </citation>
    <scope>NUCLEOTIDE SEQUENCE</scope>
    <source>
        <strain evidence="7">DP1</strain>
    </source>
</reference>
<protein>
    <recommendedName>
        <fullName evidence="6">Major facilitator superfamily (MFS) profile domain-containing protein</fullName>
    </recommendedName>
</protein>